<gene>
    <name evidence="6" type="ORF">WH297_23610</name>
</gene>
<dbReference type="PANTHER" id="PTHR30136:SF39">
    <property type="entry name" value="TRANSCRIPTIONAL REGULATORY PROTEIN"/>
    <property type="match status" value="1"/>
</dbReference>
<dbReference type="InterPro" id="IPR029016">
    <property type="entry name" value="GAF-like_dom_sf"/>
</dbReference>
<dbReference type="SUPFAM" id="SSF46785">
    <property type="entry name" value="Winged helix' DNA-binding domain"/>
    <property type="match status" value="1"/>
</dbReference>
<reference evidence="6 7" key="1">
    <citation type="submission" date="2023-12" db="EMBL/GenBank/DDBJ databases">
        <title>Gut-associated functions are favored during microbiome assembly across C. elegans life.</title>
        <authorList>
            <person name="Zimmermann J."/>
        </authorList>
    </citation>
    <scope>NUCLEOTIDE SEQUENCE [LARGE SCALE GENOMIC DNA]</scope>
    <source>
        <strain evidence="6 7">MYb71</strain>
    </source>
</reference>
<dbReference type="InterPro" id="IPR005471">
    <property type="entry name" value="Tscrpt_reg_IclR_N"/>
</dbReference>
<dbReference type="Pfam" id="PF01614">
    <property type="entry name" value="IclR_C"/>
    <property type="match status" value="1"/>
</dbReference>
<dbReference type="Proteomes" id="UP001375812">
    <property type="component" value="Unassembled WGS sequence"/>
</dbReference>
<keyword evidence="3" id="KW-0804">Transcription</keyword>
<dbReference type="Gene3D" id="3.30.450.40">
    <property type="match status" value="1"/>
</dbReference>
<dbReference type="InterPro" id="IPR036390">
    <property type="entry name" value="WH_DNA-bd_sf"/>
</dbReference>
<dbReference type="SMART" id="SM00346">
    <property type="entry name" value="HTH_ICLR"/>
    <property type="match status" value="1"/>
</dbReference>
<dbReference type="InterPro" id="IPR014757">
    <property type="entry name" value="Tscrpt_reg_IclR_C"/>
</dbReference>
<evidence type="ECO:0000259" key="5">
    <source>
        <dbReference type="PROSITE" id="PS51078"/>
    </source>
</evidence>
<keyword evidence="7" id="KW-1185">Reference proteome</keyword>
<organism evidence="6 7">
    <name type="scientific">Ochrobactrum vermis</name>
    <dbReference type="NCBI Taxonomy" id="1827297"/>
    <lineage>
        <taxon>Bacteria</taxon>
        <taxon>Pseudomonadati</taxon>
        <taxon>Pseudomonadota</taxon>
        <taxon>Alphaproteobacteria</taxon>
        <taxon>Hyphomicrobiales</taxon>
        <taxon>Brucellaceae</taxon>
        <taxon>Brucella/Ochrobactrum group</taxon>
        <taxon>Ochrobactrum</taxon>
    </lineage>
</organism>
<dbReference type="PANTHER" id="PTHR30136">
    <property type="entry name" value="HELIX-TURN-HELIX TRANSCRIPTIONAL REGULATOR, ICLR FAMILY"/>
    <property type="match status" value="1"/>
</dbReference>
<proteinExistence type="predicted"/>
<evidence type="ECO:0000256" key="2">
    <source>
        <dbReference type="ARBA" id="ARBA00023125"/>
    </source>
</evidence>
<keyword evidence="2" id="KW-0238">DNA-binding</keyword>
<dbReference type="PROSITE" id="PS51078">
    <property type="entry name" value="ICLR_ED"/>
    <property type="match status" value="1"/>
</dbReference>
<evidence type="ECO:0000256" key="3">
    <source>
        <dbReference type="ARBA" id="ARBA00023163"/>
    </source>
</evidence>
<accession>A0ABU8PM84</accession>
<dbReference type="Pfam" id="PF09339">
    <property type="entry name" value="HTH_IclR"/>
    <property type="match status" value="1"/>
</dbReference>
<dbReference type="InterPro" id="IPR036388">
    <property type="entry name" value="WH-like_DNA-bd_sf"/>
</dbReference>
<evidence type="ECO:0000313" key="7">
    <source>
        <dbReference type="Proteomes" id="UP001375812"/>
    </source>
</evidence>
<feature type="domain" description="IclR-ED" evidence="5">
    <location>
        <begin position="83"/>
        <end position="266"/>
    </location>
</feature>
<evidence type="ECO:0000259" key="4">
    <source>
        <dbReference type="PROSITE" id="PS51077"/>
    </source>
</evidence>
<evidence type="ECO:0000313" key="6">
    <source>
        <dbReference type="EMBL" id="MEJ5022705.1"/>
    </source>
</evidence>
<dbReference type="PROSITE" id="PS51077">
    <property type="entry name" value="HTH_ICLR"/>
    <property type="match status" value="1"/>
</dbReference>
<dbReference type="SUPFAM" id="SSF55781">
    <property type="entry name" value="GAF domain-like"/>
    <property type="match status" value="1"/>
</dbReference>
<feature type="domain" description="HTH iclR-type" evidence="4">
    <location>
        <begin position="15"/>
        <end position="82"/>
    </location>
</feature>
<protein>
    <submittedName>
        <fullName evidence="6">IclR family transcriptional regulator</fullName>
    </submittedName>
</protein>
<dbReference type="EMBL" id="JBBGZH010000002">
    <property type="protein sequence ID" value="MEJ5022705.1"/>
    <property type="molecule type" value="Genomic_DNA"/>
</dbReference>
<dbReference type="Gene3D" id="1.10.10.10">
    <property type="entry name" value="Winged helix-like DNA-binding domain superfamily/Winged helix DNA-binding domain"/>
    <property type="match status" value="1"/>
</dbReference>
<name>A0ABU8PM84_9HYPH</name>
<evidence type="ECO:0000256" key="1">
    <source>
        <dbReference type="ARBA" id="ARBA00023015"/>
    </source>
</evidence>
<keyword evidence="1" id="KW-0805">Transcription regulation</keyword>
<sequence length="280" mass="30591">MDDISENPKSGAALNSSLVKAIHILKGLAASTDASTDNGVRLIDLARDLDLSQPSAHRLLKTLIAENLVEQLPDKKAYRLSLEFFAMAAQARQRDGILSIARPSLLRLSTTFNDTVFLLVRSNFDAVCLDRVEGPFPIRSFTGDIGGKVPLGIGQGSLAILAFLPEEEREAIIRFNMPRILDKSSVDEVDLRIMIEEVRHTGAATFNFNMIDGMAGLGVPILNRDGEAVAALSIGTLAARLTEKRQQTVTELLRKEAAIISQKLNPFDPTLRHPNQALLK</sequence>
<dbReference type="RefSeq" id="WP_105545014.1">
    <property type="nucleotide sequence ID" value="NZ_JBBGZH010000002.1"/>
</dbReference>
<comment type="caution">
    <text evidence="6">The sequence shown here is derived from an EMBL/GenBank/DDBJ whole genome shotgun (WGS) entry which is preliminary data.</text>
</comment>
<dbReference type="InterPro" id="IPR050707">
    <property type="entry name" value="HTH_MetabolicPath_Reg"/>
</dbReference>